<evidence type="ECO:0008006" key="4">
    <source>
        <dbReference type="Google" id="ProtNLM"/>
    </source>
</evidence>
<name>A0A0G2F8D2_9PEZI</name>
<comment type="caution">
    <text evidence="2">The sequence shown here is derived from an EMBL/GenBank/DDBJ whole genome shotgun (WGS) entry which is preliminary data.</text>
</comment>
<dbReference type="AlphaFoldDB" id="A0A0G2F8D2"/>
<dbReference type="Gene3D" id="3.30.710.10">
    <property type="entry name" value="Potassium Channel Kv1.1, Chain A"/>
    <property type="match status" value="1"/>
</dbReference>
<evidence type="ECO:0000313" key="2">
    <source>
        <dbReference type="EMBL" id="KKY30471.1"/>
    </source>
</evidence>
<evidence type="ECO:0000256" key="1">
    <source>
        <dbReference type="SAM" id="MobiDB-lite"/>
    </source>
</evidence>
<dbReference type="OrthoDB" id="194443at2759"/>
<feature type="region of interest" description="Disordered" evidence="1">
    <location>
        <begin position="1"/>
        <end position="35"/>
    </location>
</feature>
<organism evidence="2 3">
    <name type="scientific">Diaporthe ampelina</name>
    <dbReference type="NCBI Taxonomy" id="1214573"/>
    <lineage>
        <taxon>Eukaryota</taxon>
        <taxon>Fungi</taxon>
        <taxon>Dikarya</taxon>
        <taxon>Ascomycota</taxon>
        <taxon>Pezizomycotina</taxon>
        <taxon>Sordariomycetes</taxon>
        <taxon>Sordariomycetidae</taxon>
        <taxon>Diaporthales</taxon>
        <taxon>Diaporthaceae</taxon>
        <taxon>Diaporthe</taxon>
    </lineage>
</organism>
<reference evidence="2 3" key="1">
    <citation type="submission" date="2015-05" db="EMBL/GenBank/DDBJ databases">
        <title>Distinctive expansion of gene families associated with plant cell wall degradation and secondary metabolism in the genomes of grapevine trunk pathogens.</title>
        <authorList>
            <person name="Lawrence D.P."/>
            <person name="Travadon R."/>
            <person name="Rolshausen P.E."/>
            <person name="Baumgartner K."/>
        </authorList>
    </citation>
    <scope>NUCLEOTIDE SEQUENCE [LARGE SCALE GENOMIC DNA]</scope>
    <source>
        <strain evidence="2">DA912</strain>
    </source>
</reference>
<sequence>MSAPQEHQRDDAGSDAPDAKRQRLDDQEDSPDPNVITIKIKDHAETFAVDKQMAIDNSLYFERIMSGPWANASTGVVELEEDDHATPYTVRTFIQYLEYADDPEGADPLDEIGDFDTFAEVWLFADYIQSNLLANAVMDEIASKADGSDEMWMSVGSFKFWWRETDARPSLANLRGIMLAMLVDSGHFKEAARRHELMASLPADAQQAVVDELMRQHRDVLSEISSGGAILQEHLSARGRRELAQLRARVDQHVVAKDYYAEYSI</sequence>
<reference evidence="2 3" key="2">
    <citation type="submission" date="2015-05" db="EMBL/GenBank/DDBJ databases">
        <authorList>
            <person name="Morales-Cruz A."/>
            <person name="Amrine K.C."/>
            <person name="Cantu D."/>
        </authorList>
    </citation>
    <scope>NUCLEOTIDE SEQUENCE [LARGE SCALE GENOMIC DNA]</scope>
    <source>
        <strain evidence="2">DA912</strain>
    </source>
</reference>
<proteinExistence type="predicted"/>
<accession>A0A0G2F8D2</accession>
<dbReference type="EMBL" id="LCUC01000478">
    <property type="protein sequence ID" value="KKY30471.1"/>
    <property type="molecule type" value="Genomic_DNA"/>
</dbReference>
<evidence type="ECO:0000313" key="3">
    <source>
        <dbReference type="Proteomes" id="UP000034680"/>
    </source>
</evidence>
<dbReference type="InterPro" id="IPR011333">
    <property type="entry name" value="SKP1/BTB/POZ_sf"/>
</dbReference>
<dbReference type="Proteomes" id="UP000034680">
    <property type="component" value="Unassembled WGS sequence"/>
</dbReference>
<feature type="compositionally biased region" description="Basic and acidic residues" evidence="1">
    <location>
        <begin position="1"/>
        <end position="25"/>
    </location>
</feature>
<gene>
    <name evidence="2" type="ORF">UCDDA912_g09602</name>
</gene>
<keyword evidence="3" id="KW-1185">Reference proteome</keyword>
<protein>
    <recommendedName>
        <fullName evidence="4">BTB domain-containing protein</fullName>
    </recommendedName>
</protein>